<evidence type="ECO:0000256" key="4">
    <source>
        <dbReference type="ARBA" id="ARBA00022989"/>
    </source>
</evidence>
<feature type="transmembrane region" description="Helical" evidence="6">
    <location>
        <begin position="562"/>
        <end position="583"/>
    </location>
</feature>
<dbReference type="GeneID" id="13884854"/>
<dbReference type="GO" id="GO:0006506">
    <property type="term" value="P:GPI anchor biosynthetic process"/>
    <property type="evidence" value="ECO:0007669"/>
    <property type="project" value="TreeGrafter"/>
</dbReference>
<dbReference type="GO" id="GO:0016020">
    <property type="term" value="C:membrane"/>
    <property type="evidence" value="ECO:0007669"/>
    <property type="project" value="UniProtKB-SubCell"/>
</dbReference>
<name>H2ARH3_KAZAF</name>
<evidence type="ECO:0000256" key="1">
    <source>
        <dbReference type="ARBA" id="ARBA00004141"/>
    </source>
</evidence>
<feature type="transmembrane region" description="Helical" evidence="6">
    <location>
        <begin position="146"/>
        <end position="171"/>
    </location>
</feature>
<feature type="transmembrane region" description="Helical" evidence="6">
    <location>
        <begin position="56"/>
        <end position="75"/>
    </location>
</feature>
<dbReference type="GO" id="GO:0008374">
    <property type="term" value="F:O-acyltransferase activity"/>
    <property type="evidence" value="ECO:0007669"/>
    <property type="project" value="TreeGrafter"/>
</dbReference>
<dbReference type="GO" id="GO:0005783">
    <property type="term" value="C:endoplasmic reticulum"/>
    <property type="evidence" value="ECO:0007669"/>
    <property type="project" value="TreeGrafter"/>
</dbReference>
<feature type="transmembrane region" description="Helical" evidence="6">
    <location>
        <begin position="391"/>
        <end position="411"/>
    </location>
</feature>
<dbReference type="InterPro" id="IPR051085">
    <property type="entry name" value="MB_O-acyltransferase"/>
</dbReference>
<dbReference type="InParanoid" id="H2ARH3"/>
<evidence type="ECO:0000256" key="2">
    <source>
        <dbReference type="ARBA" id="ARBA00010323"/>
    </source>
</evidence>
<protein>
    <recommendedName>
        <fullName evidence="9">Glycerol uptake protein 1</fullName>
    </recommendedName>
</protein>
<dbReference type="HOGENOM" id="CLU_021430_1_1_1"/>
<dbReference type="STRING" id="1071382.H2ARH3"/>
<evidence type="ECO:0000256" key="5">
    <source>
        <dbReference type="ARBA" id="ARBA00023136"/>
    </source>
</evidence>
<gene>
    <name evidence="7" type="primary">KAFR0B06760</name>
    <name evidence="7" type="ORF">KAFR_0B06760</name>
</gene>
<dbReference type="Pfam" id="PF03062">
    <property type="entry name" value="MBOAT"/>
    <property type="match status" value="1"/>
</dbReference>
<evidence type="ECO:0000313" key="7">
    <source>
        <dbReference type="EMBL" id="CCF56973.1"/>
    </source>
</evidence>
<comment type="subcellular location">
    <subcellularLocation>
        <location evidence="1">Membrane</location>
        <topology evidence="1">Multi-pass membrane protein</topology>
    </subcellularLocation>
</comment>
<proteinExistence type="inferred from homology"/>
<reference evidence="7 8" key="1">
    <citation type="journal article" date="2011" name="Proc. Natl. Acad. Sci. U.S.A.">
        <title>Evolutionary erosion of yeast sex chromosomes by mating-type switching accidents.</title>
        <authorList>
            <person name="Gordon J.L."/>
            <person name="Armisen D."/>
            <person name="Proux-Wera E."/>
            <person name="Oheigeartaigh S.S."/>
            <person name="Byrne K.P."/>
            <person name="Wolfe K.H."/>
        </authorList>
    </citation>
    <scope>NUCLEOTIDE SEQUENCE [LARGE SCALE GENOMIC DNA]</scope>
    <source>
        <strain evidence="8">ATCC 22294 / BCRC 22015 / CBS 2517 / CECT 1963 / NBRC 1671 / NRRL Y-8276</strain>
    </source>
</reference>
<keyword evidence="4 6" id="KW-1133">Transmembrane helix</keyword>
<dbReference type="InterPro" id="IPR004299">
    <property type="entry name" value="MBOAT_fam"/>
</dbReference>
<sequence>MLSDAIRKVRYFFSAEALDARISPDPELKKRYKLLANGNNSNGVSRPLWNTLEFKFYYLAFITVIPMMFITAMSASNETNEANYYKFERLLSQGWLFGRKVDNSDAQYRFFRDNFFLLLQLMSAHLIIKKVTLSVNKTLSKLRFDFIFGLIFLFAAHGVNAVRIIIHILIMHSISHFFKKNKTVAASLTWLYGISTLFINDKYREYPFGNILSILSPLDHSFKGIIERWDVFFNFTLLRLLSYNLDYLERWNSQFMKDTPVETQIDSDIGLKNSRPEFKRTSSTLKTIQESGKEELLNDRARLVAPLHIQEYDIFNFIAYVTYTPLFIAGPIITFNDYIYQSYHTLPSINSKRIQIYAIRFILTVLSMEFMLHYTYVVAVSKTKAWQGDTPFQISMIGLFNLNIIWLKLLIPWRLFRLWGLLDGIDTPENMIRLVDNNYSAMAFWRGWHRSYNKWIVRYIYIPLGGSNNRIMTSLAVFSFVAIWHDIQLKLLFWGWLIVLFLLPEIFLTQYFMQYKTKWWYRHICALGGAANIWMMMIANLFGFCLGSDGTMELLRDMFSTVAGFAFFIIATGCIFIGVQVMFELREEEKRNGINLKC</sequence>
<evidence type="ECO:0000256" key="3">
    <source>
        <dbReference type="ARBA" id="ARBA00022692"/>
    </source>
</evidence>
<feature type="transmembrane region" description="Helical" evidence="6">
    <location>
        <begin position="357"/>
        <end position="379"/>
    </location>
</feature>
<dbReference type="RefSeq" id="XP_003956108.1">
    <property type="nucleotide sequence ID" value="XM_003956059.1"/>
</dbReference>
<evidence type="ECO:0000313" key="8">
    <source>
        <dbReference type="Proteomes" id="UP000005220"/>
    </source>
</evidence>
<dbReference type="FunCoup" id="H2ARH3">
    <property type="interactions" value="133"/>
</dbReference>
<comment type="similarity">
    <text evidence="2">Belongs to the membrane-bound acyltransferase family.</text>
</comment>
<accession>H2ARH3</accession>
<dbReference type="OrthoDB" id="420606at2759"/>
<dbReference type="EMBL" id="HE650822">
    <property type="protein sequence ID" value="CCF56973.1"/>
    <property type="molecule type" value="Genomic_DNA"/>
</dbReference>
<dbReference type="PANTHER" id="PTHR13285:SF18">
    <property type="entry name" value="PROTEIN-CYSTEINE N-PALMITOYLTRANSFERASE RASP"/>
    <property type="match status" value="1"/>
</dbReference>
<feature type="transmembrane region" description="Helical" evidence="6">
    <location>
        <begin position="491"/>
        <end position="512"/>
    </location>
</feature>
<feature type="transmembrane region" description="Helical" evidence="6">
    <location>
        <begin position="459"/>
        <end position="485"/>
    </location>
</feature>
<evidence type="ECO:0008006" key="9">
    <source>
        <dbReference type="Google" id="ProtNLM"/>
    </source>
</evidence>
<keyword evidence="5 6" id="KW-0472">Membrane</keyword>
<organism evidence="7 8">
    <name type="scientific">Kazachstania africana (strain ATCC 22294 / BCRC 22015 / CBS 2517 / CECT 1963 / NBRC 1671 / NRRL Y-8276)</name>
    <name type="common">Yeast</name>
    <name type="synonym">Kluyveromyces africanus</name>
    <dbReference type="NCBI Taxonomy" id="1071382"/>
    <lineage>
        <taxon>Eukaryota</taxon>
        <taxon>Fungi</taxon>
        <taxon>Dikarya</taxon>
        <taxon>Ascomycota</taxon>
        <taxon>Saccharomycotina</taxon>
        <taxon>Saccharomycetes</taxon>
        <taxon>Saccharomycetales</taxon>
        <taxon>Saccharomycetaceae</taxon>
        <taxon>Kazachstania</taxon>
    </lineage>
</organism>
<keyword evidence="8" id="KW-1185">Reference proteome</keyword>
<keyword evidence="3 6" id="KW-0812">Transmembrane</keyword>
<feature type="transmembrane region" description="Helical" evidence="6">
    <location>
        <begin position="314"/>
        <end position="336"/>
    </location>
</feature>
<dbReference type="PANTHER" id="PTHR13285">
    <property type="entry name" value="ACYLTRANSFERASE"/>
    <property type="match status" value="1"/>
</dbReference>
<feature type="transmembrane region" description="Helical" evidence="6">
    <location>
        <begin position="524"/>
        <end position="542"/>
    </location>
</feature>
<dbReference type="KEGG" id="kaf:KAFR_0B06760"/>
<evidence type="ECO:0000256" key="6">
    <source>
        <dbReference type="SAM" id="Phobius"/>
    </source>
</evidence>
<dbReference type="Proteomes" id="UP000005220">
    <property type="component" value="Chromosome 2"/>
</dbReference>
<dbReference type="eggNOG" id="KOG3860">
    <property type="taxonomic scope" value="Eukaryota"/>
</dbReference>
<feature type="transmembrane region" description="Helical" evidence="6">
    <location>
        <begin position="183"/>
        <end position="200"/>
    </location>
</feature>
<dbReference type="AlphaFoldDB" id="H2ARH3"/>